<evidence type="ECO:0000313" key="1">
    <source>
        <dbReference type="EMBL" id="OLP81824.1"/>
    </source>
</evidence>
<dbReference type="AlphaFoldDB" id="A0A1Q9CFX0"/>
<sequence>MLRVPGAISSSLAWAAVLEDARGTTRNVFRSERREQRGTETELKKVSSVTICGLDGKTLGKYKIDGDNVADLCAKLSKDVTVPDDCFLELAYKEKKLEPKLSLEGQGVRNGATLTLLKSQGRPVVGCHEFNLREYPEDRYSTWQEIEFKDGFVVKRFKPVRGWLCGGTLQIFEGPVIVKACLADFKNYLRRKYGSFLRAWFKALSPDGAMILRRSEVFKACAQLGWPGNVRLLFSAFDKELDARAAELLAHFHDFVVSGLSSSFCLDTCKFGSATAAFHAFDKYNQRLCFEQNLAFF</sequence>
<protein>
    <recommendedName>
        <fullName evidence="3">Ubiquitin-like domain-containing protein</fullName>
    </recommendedName>
</protein>
<dbReference type="InterPro" id="IPR029071">
    <property type="entry name" value="Ubiquitin-like_domsf"/>
</dbReference>
<dbReference type="SUPFAM" id="SSF54236">
    <property type="entry name" value="Ubiquitin-like"/>
    <property type="match status" value="1"/>
</dbReference>
<keyword evidence="2" id="KW-1185">Reference proteome</keyword>
<reference evidence="1 2" key="1">
    <citation type="submission" date="2016-02" db="EMBL/GenBank/DDBJ databases">
        <title>Genome analysis of coral dinoflagellate symbionts highlights evolutionary adaptations to a symbiotic lifestyle.</title>
        <authorList>
            <person name="Aranda M."/>
            <person name="Li Y."/>
            <person name="Liew Y.J."/>
            <person name="Baumgarten S."/>
            <person name="Simakov O."/>
            <person name="Wilson M."/>
            <person name="Piel J."/>
            <person name="Ashoor H."/>
            <person name="Bougouffa S."/>
            <person name="Bajic V.B."/>
            <person name="Ryu T."/>
            <person name="Ravasi T."/>
            <person name="Bayer T."/>
            <person name="Micklem G."/>
            <person name="Kim H."/>
            <person name="Bhak J."/>
            <person name="Lajeunesse T.C."/>
            <person name="Voolstra C.R."/>
        </authorList>
    </citation>
    <scope>NUCLEOTIDE SEQUENCE [LARGE SCALE GENOMIC DNA]</scope>
    <source>
        <strain evidence="1 2">CCMP2467</strain>
    </source>
</reference>
<dbReference type="OrthoDB" id="10457627at2759"/>
<proteinExistence type="predicted"/>
<gene>
    <name evidence="1" type="ORF">AK812_SmicGene37594</name>
</gene>
<comment type="caution">
    <text evidence="1">The sequence shown here is derived from an EMBL/GenBank/DDBJ whole genome shotgun (WGS) entry which is preliminary data.</text>
</comment>
<name>A0A1Q9CFX0_SYMMI</name>
<dbReference type="Proteomes" id="UP000186817">
    <property type="component" value="Unassembled WGS sequence"/>
</dbReference>
<dbReference type="EMBL" id="LSRX01001247">
    <property type="protein sequence ID" value="OLP81824.1"/>
    <property type="molecule type" value="Genomic_DNA"/>
</dbReference>
<evidence type="ECO:0000313" key="2">
    <source>
        <dbReference type="Proteomes" id="UP000186817"/>
    </source>
</evidence>
<accession>A0A1Q9CFX0</accession>
<evidence type="ECO:0008006" key="3">
    <source>
        <dbReference type="Google" id="ProtNLM"/>
    </source>
</evidence>
<organism evidence="1 2">
    <name type="scientific">Symbiodinium microadriaticum</name>
    <name type="common">Dinoflagellate</name>
    <name type="synonym">Zooxanthella microadriatica</name>
    <dbReference type="NCBI Taxonomy" id="2951"/>
    <lineage>
        <taxon>Eukaryota</taxon>
        <taxon>Sar</taxon>
        <taxon>Alveolata</taxon>
        <taxon>Dinophyceae</taxon>
        <taxon>Suessiales</taxon>
        <taxon>Symbiodiniaceae</taxon>
        <taxon>Symbiodinium</taxon>
    </lineage>
</organism>